<comment type="subunit">
    <text evidence="2">Homotetramer.</text>
</comment>
<evidence type="ECO:0000313" key="7">
    <source>
        <dbReference type="Proteomes" id="UP000018896"/>
    </source>
</evidence>
<evidence type="ECO:0000256" key="1">
    <source>
        <dbReference type="ARBA" id="ARBA00011076"/>
    </source>
</evidence>
<accession>W4QNX2</accession>
<dbReference type="Gene3D" id="3.40.710.10">
    <property type="entry name" value="DD-peptidase/beta-lactamase superfamily"/>
    <property type="match status" value="1"/>
</dbReference>
<dbReference type="STRING" id="1236973.JCM9157_836"/>
<keyword evidence="4" id="KW-0378">Hydrolase</keyword>
<gene>
    <name evidence="6" type="ORF">JCM9157_836</name>
</gene>
<dbReference type="InterPro" id="IPR012338">
    <property type="entry name" value="Beta-lactam/transpept-like"/>
</dbReference>
<protein>
    <recommendedName>
        <fullName evidence="3">glutaminase</fullName>
        <ecNumber evidence="3">3.5.1.2</ecNumber>
    </recommendedName>
</protein>
<comment type="catalytic activity">
    <reaction evidence="5">
        <text>L-glutamine + H2O = L-glutamate + NH4(+)</text>
        <dbReference type="Rhea" id="RHEA:15889"/>
        <dbReference type="ChEBI" id="CHEBI:15377"/>
        <dbReference type="ChEBI" id="CHEBI:28938"/>
        <dbReference type="ChEBI" id="CHEBI:29985"/>
        <dbReference type="ChEBI" id="CHEBI:58359"/>
        <dbReference type="EC" id="3.5.1.2"/>
    </reaction>
</comment>
<dbReference type="SUPFAM" id="SSF56601">
    <property type="entry name" value="beta-lactamase/transpeptidase-like"/>
    <property type="match status" value="1"/>
</dbReference>
<dbReference type="eggNOG" id="COG2066">
    <property type="taxonomic scope" value="Bacteria"/>
</dbReference>
<dbReference type="PANTHER" id="PTHR12544">
    <property type="entry name" value="GLUTAMINASE"/>
    <property type="match status" value="1"/>
</dbReference>
<dbReference type="EC" id="3.5.1.2" evidence="3"/>
<comment type="caution">
    <text evidence="6">The sequence shown here is derived from an EMBL/GenBank/DDBJ whole genome shotgun (WGS) entry which is preliminary data.</text>
</comment>
<organism evidence="6 7">
    <name type="scientific">Halalkalibacter akibai (strain ATCC 43226 / DSM 21942 / CIP 109018 / JCM 9157 / 1139)</name>
    <name type="common">Bacillus akibai</name>
    <dbReference type="NCBI Taxonomy" id="1236973"/>
    <lineage>
        <taxon>Bacteria</taxon>
        <taxon>Bacillati</taxon>
        <taxon>Bacillota</taxon>
        <taxon>Bacilli</taxon>
        <taxon>Bacillales</taxon>
        <taxon>Bacillaceae</taxon>
        <taxon>Halalkalibacter</taxon>
    </lineage>
</organism>
<comment type="similarity">
    <text evidence="1">Belongs to the glutaminase family.</text>
</comment>
<name>W4QNX2_HALA3</name>
<reference evidence="6 7" key="1">
    <citation type="journal article" date="2014" name="Genome Announc.">
        <title>Draft Genome Sequences of Three Alkaliphilic Bacillus Strains, Bacillus wakoensis JCM 9140T, Bacillus akibai JCM 9157T, and Bacillus hemicellulosilyticus JCM 9152T.</title>
        <authorList>
            <person name="Yuki M."/>
            <person name="Oshima K."/>
            <person name="Suda W."/>
            <person name="Oshida Y."/>
            <person name="Kitamura K."/>
            <person name="Iida T."/>
            <person name="Hattori M."/>
            <person name="Ohkuma M."/>
        </authorList>
    </citation>
    <scope>NUCLEOTIDE SEQUENCE [LARGE SCALE GENOMIC DNA]</scope>
    <source>
        <strain evidence="6 7">JCM 9157</strain>
    </source>
</reference>
<proteinExistence type="inferred from homology"/>
<dbReference type="Pfam" id="PF04960">
    <property type="entry name" value="Glutaminase"/>
    <property type="match status" value="1"/>
</dbReference>
<dbReference type="Proteomes" id="UP000018896">
    <property type="component" value="Unassembled WGS sequence"/>
</dbReference>
<dbReference type="EMBL" id="BAUV01000004">
    <property type="protein sequence ID" value="GAE33810.1"/>
    <property type="molecule type" value="Genomic_DNA"/>
</dbReference>
<dbReference type="GO" id="GO:0004359">
    <property type="term" value="F:glutaminase activity"/>
    <property type="evidence" value="ECO:0007669"/>
    <property type="project" value="UniProtKB-EC"/>
</dbReference>
<evidence type="ECO:0000256" key="3">
    <source>
        <dbReference type="ARBA" id="ARBA00012918"/>
    </source>
</evidence>
<dbReference type="GO" id="GO:0006537">
    <property type="term" value="P:glutamate biosynthetic process"/>
    <property type="evidence" value="ECO:0007669"/>
    <property type="project" value="TreeGrafter"/>
</dbReference>
<evidence type="ECO:0000256" key="4">
    <source>
        <dbReference type="ARBA" id="ARBA00022801"/>
    </source>
</evidence>
<dbReference type="AlphaFoldDB" id="W4QNX2"/>
<evidence type="ECO:0000256" key="2">
    <source>
        <dbReference type="ARBA" id="ARBA00011881"/>
    </source>
</evidence>
<evidence type="ECO:0000313" key="6">
    <source>
        <dbReference type="EMBL" id="GAE33810.1"/>
    </source>
</evidence>
<dbReference type="InterPro" id="IPR015868">
    <property type="entry name" value="Glutaminase"/>
</dbReference>
<sequence length="66" mass="6721">MYNASGEFAIRVGIPAKSGVSGGIVGAVPGNIGIGIYGPALDKKGNSVAGMRLLELLSSKYHLSIF</sequence>
<dbReference type="PANTHER" id="PTHR12544:SF29">
    <property type="entry name" value="GLUTAMINASE"/>
    <property type="match status" value="1"/>
</dbReference>
<dbReference type="GO" id="GO:0006543">
    <property type="term" value="P:L-glutamine catabolic process"/>
    <property type="evidence" value="ECO:0007669"/>
    <property type="project" value="TreeGrafter"/>
</dbReference>
<evidence type="ECO:0000256" key="5">
    <source>
        <dbReference type="ARBA" id="ARBA00049534"/>
    </source>
</evidence>
<keyword evidence="7" id="KW-1185">Reference proteome</keyword>